<name>A0A3B6QLX3_WHEAT</name>
<feature type="transmembrane region" description="Helical" evidence="12">
    <location>
        <begin position="1039"/>
        <end position="1066"/>
    </location>
</feature>
<dbReference type="Pfam" id="PF00560">
    <property type="entry name" value="LRR_1"/>
    <property type="match status" value="3"/>
</dbReference>
<gene>
    <name evidence="15" type="primary">LOC123145851</name>
</gene>
<evidence type="ECO:0000256" key="4">
    <source>
        <dbReference type="ARBA" id="ARBA00022614"/>
    </source>
</evidence>
<evidence type="ECO:0000259" key="13">
    <source>
        <dbReference type="Pfam" id="PF08263"/>
    </source>
</evidence>
<evidence type="ECO:0000256" key="7">
    <source>
        <dbReference type="ARBA" id="ARBA00022729"/>
    </source>
</evidence>
<dbReference type="OrthoDB" id="643830at2759"/>
<dbReference type="FunFam" id="3.80.10.10:FF:000111">
    <property type="entry name" value="LRR receptor-like serine/threonine-protein kinase ERECTA"/>
    <property type="match status" value="1"/>
</dbReference>
<evidence type="ECO:0000256" key="5">
    <source>
        <dbReference type="ARBA" id="ARBA00022626"/>
    </source>
</evidence>
<dbReference type="SUPFAM" id="SSF52058">
    <property type="entry name" value="L domain-like"/>
    <property type="match status" value="1"/>
</dbReference>
<keyword evidence="5" id="KW-1070">Brassinosteroid signaling pathway</keyword>
<feature type="domain" description="Leucine-rich repeat-containing N-terminal plant-type" evidence="13">
    <location>
        <begin position="86"/>
        <end position="133"/>
    </location>
</feature>
<keyword evidence="8" id="KW-0677">Repeat</keyword>
<dbReference type="SMART" id="SM00369">
    <property type="entry name" value="LRR_TYP"/>
    <property type="match status" value="10"/>
</dbReference>
<dbReference type="PANTHER" id="PTHR48061">
    <property type="entry name" value="LEUCINE-RICH REPEAT RECEPTOR PROTEIN KINASE EMS1-LIKE-RELATED"/>
    <property type="match status" value="1"/>
</dbReference>
<dbReference type="SUPFAM" id="SSF52047">
    <property type="entry name" value="RNI-like"/>
    <property type="match status" value="1"/>
</dbReference>
<dbReference type="InterPro" id="IPR055414">
    <property type="entry name" value="LRR_R13L4/SHOC2-like"/>
</dbReference>
<dbReference type="PROSITE" id="PS51450">
    <property type="entry name" value="LRR"/>
    <property type="match status" value="1"/>
</dbReference>
<keyword evidence="6 12" id="KW-0812">Transmembrane</keyword>
<evidence type="ECO:0000256" key="2">
    <source>
        <dbReference type="ARBA" id="ARBA00009592"/>
    </source>
</evidence>
<dbReference type="Pfam" id="PF23598">
    <property type="entry name" value="LRR_14"/>
    <property type="match status" value="1"/>
</dbReference>
<evidence type="ECO:0000256" key="9">
    <source>
        <dbReference type="ARBA" id="ARBA00022989"/>
    </source>
</evidence>
<organism evidence="15">
    <name type="scientific">Triticum aestivum</name>
    <name type="common">Wheat</name>
    <dbReference type="NCBI Taxonomy" id="4565"/>
    <lineage>
        <taxon>Eukaryota</taxon>
        <taxon>Viridiplantae</taxon>
        <taxon>Streptophyta</taxon>
        <taxon>Embryophyta</taxon>
        <taxon>Tracheophyta</taxon>
        <taxon>Spermatophyta</taxon>
        <taxon>Magnoliopsida</taxon>
        <taxon>Liliopsida</taxon>
        <taxon>Poales</taxon>
        <taxon>Poaceae</taxon>
        <taxon>BOP clade</taxon>
        <taxon>Pooideae</taxon>
        <taxon>Triticodae</taxon>
        <taxon>Triticeae</taxon>
        <taxon>Triticinae</taxon>
        <taxon>Triticum</taxon>
    </lineage>
</organism>
<dbReference type="InterPro" id="IPR001611">
    <property type="entry name" value="Leu-rich_rpt"/>
</dbReference>
<dbReference type="OMA" id="HWGSANM"/>
<comment type="similarity">
    <text evidence="2">Belongs to the RLP family.</text>
</comment>
<dbReference type="SMR" id="A0A3B6QLX3"/>
<dbReference type="Pfam" id="PF13855">
    <property type="entry name" value="LRR_8"/>
    <property type="match status" value="2"/>
</dbReference>
<sequence length="1074" mass="118681">MPSTSMYVFAHLPSSIYAYAAEKKYMCSSRLLLSPEKSPAAMPTHITSLLVTFGFLAEILLLVHCSHALSANSSASQQVPARCRRDQAAALLTVKRSFSFTDKDDYFMPATTTTLSSWTEGTDCCRWEGVGCDNVTGRVTALDLPERNLYISGLHPSLFRLTSLQYLNLAFNKFTSSQLQVSGFQSLTQLTYLNLSGCNFDFQVPVDIFRLTNLVTLDLGYNRWELRPSTIVASDLGKLKELHLEQVNITGTAPEFFKALANHFPLLQILRLNECPLSGPLHPSLSRLNSLSVIDLGYNSLTGPLPDLFTPSNFPFLRELVLGGNYFEPGTFPLGITGLKNLMILDLGTTNLVGAIPTSIGSLMSLTELRIGGNSFSGRLPSALSNLTNLIILDCRCSGLSGKIPWLTSLTRLEIVWLAGNNFTGPVPLDGHMYPYLIEVRLSNNSLSGTVPASLFTLPALQTLCLQMNRLSGAIEEFQNPSAKLTDIDLSSNQLTGAVPTSFSYLTALQSLQLDNNNFTGTLDLNPFLRLRNLSVISASYNPLLSASGDGNEVDASSNSSISTLFLAYCNLTRFPLAVRYLPELQYLDLSSNQIHGEIPDWIWRNMSSLNLSHNHFTTVGQPLQYVNIRFIDLSFNMLGGAVPFPFDVYDLDYSNNKFSSIPPSSFLRQFEVAYSVNLANNELSGPIPYSECRKHHPLQILDLSGNNLSGLVPPYLLKGCNDLTVLNLRENSLDGAWPDEIDESCNLRLVDLHGNHIQGRLPRTLARCQYLLALDIGGNRFVDSFPVWLGHLQELQLLVLRYNNFHGPVSIPPLVEKNSSARYFASVQIIDLAGNGFSGDLPPYLFKSFRSMVLDPNGIAEYDHTVYAQAGRSYYQVVIDVAMKQQYMRVAKVPADLMVVDLSCNRFSGFIPRSIGNLTYLHVVNLSHNAFRGKIPRELGQLARIESLDLSWNRLVGEIPQELAMLTTLEWLNLSYNDLGGRIPSGSQFSTFTSSSFQGGNRGLYGCPLLVKCNLTFVTSPSSSLPPPVQEGSPFDDIMLWLFVGVGFGVGFALTIVLLVVYGCWCKKMVLRR</sequence>
<feature type="domain" description="Disease resistance R13L4/SHOC-2-like LRR" evidence="14">
    <location>
        <begin position="283"/>
        <end position="537"/>
    </location>
</feature>
<protein>
    <submittedName>
        <fullName evidence="15">Uncharacterized protein</fullName>
    </submittedName>
</protein>
<dbReference type="InterPro" id="IPR046956">
    <property type="entry name" value="RLP23-like"/>
</dbReference>
<dbReference type="Gramene" id="TraesCLE_scaffold_019842_01G000200.1">
    <property type="protein sequence ID" value="TraesCLE_scaffold_019842_01G000200.1"/>
    <property type="gene ID" value="TraesCLE_scaffold_019842_01G000200"/>
</dbReference>
<dbReference type="Gramene" id="TraesROB_scaffold_029164_01G000100.1">
    <property type="protein sequence ID" value="TraesROB_scaffold_029164_01G000100.1"/>
    <property type="gene ID" value="TraesROB_scaffold_029164_01G000100"/>
</dbReference>
<dbReference type="STRING" id="4565.A0A3B6QLX3"/>
<evidence type="ECO:0000259" key="14">
    <source>
        <dbReference type="Pfam" id="PF23598"/>
    </source>
</evidence>
<dbReference type="EnsemblPlants" id="TraesCS6D02G333900.1">
    <property type="protein sequence ID" value="TraesCS6D02G333900.1"/>
    <property type="gene ID" value="TraesCS6D02G333900"/>
</dbReference>
<evidence type="ECO:0000256" key="3">
    <source>
        <dbReference type="ARBA" id="ARBA00022475"/>
    </source>
</evidence>
<evidence type="ECO:0000313" key="15">
    <source>
        <dbReference type="EnsemblPlants" id="TraesCS6D02G333900.1"/>
    </source>
</evidence>
<reference evidence="15" key="2">
    <citation type="submission" date="2018-10" db="UniProtKB">
        <authorList>
            <consortium name="EnsemblPlants"/>
        </authorList>
    </citation>
    <scope>IDENTIFICATION</scope>
</reference>
<keyword evidence="16" id="KW-1185">Reference proteome</keyword>
<dbReference type="FunFam" id="3.80.10.10:FF:000095">
    <property type="entry name" value="LRR receptor-like serine/threonine-protein kinase GSO1"/>
    <property type="match status" value="1"/>
</dbReference>
<reference evidence="15" key="1">
    <citation type="submission" date="2018-08" db="EMBL/GenBank/DDBJ databases">
        <authorList>
            <person name="Rossello M."/>
        </authorList>
    </citation>
    <scope>NUCLEOTIDE SEQUENCE [LARGE SCALE GENOMIC DNA]</scope>
    <source>
        <strain evidence="15">cv. Chinese Spring</strain>
    </source>
</reference>
<dbReference type="Gramene" id="TraesCAD_scaffold_006613_01G000200.1">
    <property type="protein sequence ID" value="TraesCAD_scaffold_006613_01G000200.1"/>
    <property type="gene ID" value="TraesCAD_scaffold_006613_01G000200"/>
</dbReference>
<dbReference type="GO" id="GO:0009742">
    <property type="term" value="P:brassinosteroid mediated signaling pathway"/>
    <property type="evidence" value="ECO:0007669"/>
    <property type="project" value="UniProtKB-KW"/>
</dbReference>
<evidence type="ECO:0000256" key="8">
    <source>
        <dbReference type="ARBA" id="ARBA00022737"/>
    </source>
</evidence>
<evidence type="ECO:0000256" key="11">
    <source>
        <dbReference type="ARBA" id="ARBA00023180"/>
    </source>
</evidence>
<dbReference type="Gramene" id="TraesCS6D03G0774800.1">
    <property type="protein sequence ID" value="TraesCS6D03G0774800.1.CDS"/>
    <property type="gene ID" value="TraesCS6D03G0774800"/>
</dbReference>
<keyword evidence="10 12" id="KW-0472">Membrane</keyword>
<evidence type="ECO:0000313" key="16">
    <source>
        <dbReference type="Proteomes" id="UP000019116"/>
    </source>
</evidence>
<dbReference type="GO" id="GO:0005886">
    <property type="term" value="C:plasma membrane"/>
    <property type="evidence" value="ECO:0007669"/>
    <property type="project" value="UniProtKB-SubCell"/>
</dbReference>
<dbReference type="Gramene" id="TraesWEE_scaffold_021470_01G000100.1">
    <property type="protein sequence ID" value="TraesWEE_scaffold_021470_01G000100.1"/>
    <property type="gene ID" value="TraesWEE_scaffold_021470_01G000100"/>
</dbReference>
<keyword evidence="11" id="KW-0325">Glycoprotein</keyword>
<evidence type="ECO:0000256" key="1">
    <source>
        <dbReference type="ARBA" id="ARBA00004251"/>
    </source>
</evidence>
<dbReference type="AlphaFoldDB" id="A0A3B6QLX3"/>
<dbReference type="InterPro" id="IPR032675">
    <property type="entry name" value="LRR_dom_sf"/>
</dbReference>
<dbReference type="FunFam" id="3.80.10.10:FF:000041">
    <property type="entry name" value="LRR receptor-like serine/threonine-protein kinase ERECTA"/>
    <property type="match status" value="1"/>
</dbReference>
<keyword evidence="3" id="KW-1003">Cell membrane</keyword>
<dbReference type="PANTHER" id="PTHR48061:SF39">
    <property type="entry name" value="LEUCINE-RICH REPEAT-CONTAINING N-TERMINAL PLANT-TYPE DOMAIN-CONTAINING PROTEIN"/>
    <property type="match status" value="1"/>
</dbReference>
<proteinExistence type="inferred from homology"/>
<evidence type="ECO:0000256" key="6">
    <source>
        <dbReference type="ARBA" id="ARBA00022692"/>
    </source>
</evidence>
<keyword evidence="9 12" id="KW-1133">Transmembrane helix</keyword>
<dbReference type="Proteomes" id="UP000019116">
    <property type="component" value="Chromosome 6D"/>
</dbReference>
<accession>A0A3B6QLX3</accession>
<dbReference type="Gene3D" id="3.80.10.10">
    <property type="entry name" value="Ribonuclease Inhibitor"/>
    <property type="match status" value="5"/>
</dbReference>
<dbReference type="InterPro" id="IPR003591">
    <property type="entry name" value="Leu-rich_rpt_typical-subtyp"/>
</dbReference>
<keyword evidence="7" id="KW-0732">Signal</keyword>
<evidence type="ECO:0000256" key="10">
    <source>
        <dbReference type="ARBA" id="ARBA00023136"/>
    </source>
</evidence>
<evidence type="ECO:0000256" key="12">
    <source>
        <dbReference type="SAM" id="Phobius"/>
    </source>
</evidence>
<dbReference type="Gramene" id="TraesCS6D02G333900.1">
    <property type="protein sequence ID" value="TraesCS6D02G333900.1"/>
    <property type="gene ID" value="TraesCS6D02G333900"/>
</dbReference>
<dbReference type="Pfam" id="PF08263">
    <property type="entry name" value="LRRNT_2"/>
    <property type="match status" value="1"/>
</dbReference>
<dbReference type="InterPro" id="IPR013210">
    <property type="entry name" value="LRR_N_plant-typ"/>
</dbReference>
<keyword evidence="4" id="KW-0433">Leucine-rich repeat</keyword>
<dbReference type="PRINTS" id="PR00019">
    <property type="entry name" value="LEURICHRPT"/>
</dbReference>
<comment type="subcellular location">
    <subcellularLocation>
        <location evidence="1">Cell membrane</location>
        <topology evidence="1">Single-pass type I membrane protein</topology>
    </subcellularLocation>
</comment>